<dbReference type="InterPro" id="IPR012133">
    <property type="entry name" value="Alpha-hydoxy_acid_DH_FMN"/>
</dbReference>
<comment type="pathway">
    <text evidence="2">Mycotoxin biosynthesis.</text>
</comment>
<feature type="binding site" evidence="8">
    <location>
        <position position="259"/>
    </location>
    <ligand>
        <name>FMN</name>
        <dbReference type="ChEBI" id="CHEBI:58210"/>
    </ligand>
</feature>
<feature type="binding site" evidence="8">
    <location>
        <position position="176"/>
    </location>
    <ligand>
        <name>glyoxylate</name>
        <dbReference type="ChEBI" id="CHEBI:36655"/>
    </ligand>
</feature>
<protein>
    <recommendedName>
        <fullName evidence="5">Oxidase FUB9</fullName>
    </recommendedName>
    <alternativeName>
        <fullName evidence="6">Fusaric acid biosynthesis protein 9</fullName>
    </alternativeName>
</protein>
<dbReference type="PANTHER" id="PTHR10578:SF149">
    <property type="entry name" value="2-HYDROXYACID OXIDASE 2"/>
    <property type="match status" value="1"/>
</dbReference>
<keyword evidence="8" id="KW-0285">Flavoprotein</keyword>
<dbReference type="PANTHER" id="PTHR10578">
    <property type="entry name" value="S -2-HYDROXY-ACID OXIDASE-RELATED"/>
    <property type="match status" value="1"/>
</dbReference>
<dbReference type="GO" id="GO:0005737">
    <property type="term" value="C:cytoplasm"/>
    <property type="evidence" value="ECO:0007669"/>
    <property type="project" value="UniProtKB-ARBA"/>
</dbReference>
<dbReference type="GO" id="GO:0010181">
    <property type="term" value="F:FMN binding"/>
    <property type="evidence" value="ECO:0007669"/>
    <property type="project" value="InterPro"/>
</dbReference>
<evidence type="ECO:0000256" key="4">
    <source>
        <dbReference type="ARBA" id="ARBA00024042"/>
    </source>
</evidence>
<dbReference type="Pfam" id="PF01070">
    <property type="entry name" value="FMN_dh"/>
    <property type="match status" value="1"/>
</dbReference>
<evidence type="ECO:0000313" key="11">
    <source>
        <dbReference type="Proteomes" id="UP000738349"/>
    </source>
</evidence>
<dbReference type="InterPro" id="IPR008259">
    <property type="entry name" value="FMN_hydac_DH_AS"/>
</dbReference>
<dbReference type="InterPro" id="IPR000262">
    <property type="entry name" value="FMN-dep_DH"/>
</dbReference>
<evidence type="ECO:0000256" key="5">
    <source>
        <dbReference type="ARBA" id="ARBA00073420"/>
    </source>
</evidence>
<dbReference type="CDD" id="cd02809">
    <property type="entry name" value="alpha_hydroxyacid_oxid_FMN"/>
    <property type="match status" value="1"/>
</dbReference>
<accession>A0A9P9JQ11</accession>
<dbReference type="GO" id="GO:0016491">
    <property type="term" value="F:oxidoreductase activity"/>
    <property type="evidence" value="ECO:0007669"/>
    <property type="project" value="UniProtKB-KW"/>
</dbReference>
<evidence type="ECO:0000313" key="10">
    <source>
        <dbReference type="EMBL" id="KAH7171230.1"/>
    </source>
</evidence>
<feature type="binding site" evidence="8">
    <location>
        <begin position="88"/>
        <end position="90"/>
    </location>
    <ligand>
        <name>FMN</name>
        <dbReference type="ChEBI" id="CHEBI:58210"/>
    </ligand>
</feature>
<dbReference type="InterPro" id="IPR037396">
    <property type="entry name" value="FMN_HAD"/>
</dbReference>
<reference evidence="10" key="1">
    <citation type="journal article" date="2021" name="Nat. Commun.">
        <title>Genetic determinants of endophytism in the Arabidopsis root mycobiome.</title>
        <authorList>
            <person name="Mesny F."/>
            <person name="Miyauchi S."/>
            <person name="Thiergart T."/>
            <person name="Pickel B."/>
            <person name="Atanasova L."/>
            <person name="Karlsson M."/>
            <person name="Huettel B."/>
            <person name="Barry K.W."/>
            <person name="Haridas S."/>
            <person name="Chen C."/>
            <person name="Bauer D."/>
            <person name="Andreopoulos W."/>
            <person name="Pangilinan J."/>
            <person name="LaButti K."/>
            <person name="Riley R."/>
            <person name="Lipzen A."/>
            <person name="Clum A."/>
            <person name="Drula E."/>
            <person name="Henrissat B."/>
            <person name="Kohler A."/>
            <person name="Grigoriev I.V."/>
            <person name="Martin F.M."/>
            <person name="Hacquard S."/>
        </authorList>
    </citation>
    <scope>NUCLEOTIDE SEQUENCE</scope>
    <source>
        <strain evidence="10">MPI-CAGE-AT-0147</strain>
    </source>
</reference>
<keyword evidence="11" id="KW-1185">Reference proteome</keyword>
<comment type="caution">
    <text evidence="10">The sequence shown here is derived from an EMBL/GenBank/DDBJ whole genome shotgun (WGS) entry which is preliminary data.</text>
</comment>
<feature type="binding site" evidence="8">
    <location>
        <position position="167"/>
    </location>
    <ligand>
        <name>glyoxylate</name>
        <dbReference type="ChEBI" id="CHEBI:36655"/>
    </ligand>
</feature>
<evidence type="ECO:0000256" key="6">
    <source>
        <dbReference type="ARBA" id="ARBA00083297"/>
    </source>
</evidence>
<feature type="binding site" evidence="8">
    <location>
        <position position="237"/>
    </location>
    <ligand>
        <name>FMN</name>
        <dbReference type="ChEBI" id="CHEBI:58210"/>
    </ligand>
</feature>
<dbReference type="Proteomes" id="UP000738349">
    <property type="component" value="Unassembled WGS sequence"/>
</dbReference>
<evidence type="ECO:0000256" key="7">
    <source>
        <dbReference type="PIRSR" id="PIRSR000138-1"/>
    </source>
</evidence>
<evidence type="ECO:0000256" key="8">
    <source>
        <dbReference type="PIRSR" id="PIRSR000138-2"/>
    </source>
</evidence>
<feature type="binding site" evidence="8">
    <location>
        <position position="35"/>
    </location>
    <ligand>
        <name>glyoxylate</name>
        <dbReference type="ChEBI" id="CHEBI:36655"/>
    </ligand>
</feature>
<proteinExistence type="inferred from homology"/>
<feature type="domain" description="FMN hydroxy acid dehydrogenase" evidence="9">
    <location>
        <begin position="9"/>
        <end position="366"/>
    </location>
</feature>
<dbReference type="InterPro" id="IPR013785">
    <property type="entry name" value="Aldolase_TIM"/>
</dbReference>
<dbReference type="SUPFAM" id="SSF51395">
    <property type="entry name" value="FMN-linked oxidoreductases"/>
    <property type="match status" value="1"/>
</dbReference>
<keyword evidence="3" id="KW-0560">Oxidoreductase</keyword>
<name>A0A9P9JQ11_9HYPO</name>
<dbReference type="PROSITE" id="PS00557">
    <property type="entry name" value="FMN_HYDROXY_ACID_DH_1"/>
    <property type="match status" value="1"/>
</dbReference>
<dbReference type="FunFam" id="3.20.20.70:FF:000056">
    <property type="entry name" value="hydroxyacid oxidase 2"/>
    <property type="match status" value="1"/>
</dbReference>
<feature type="binding site" evidence="8">
    <location>
        <position position="117"/>
    </location>
    <ligand>
        <name>FMN</name>
        <dbReference type="ChEBI" id="CHEBI:58210"/>
    </ligand>
</feature>
<organism evidence="10 11">
    <name type="scientific">Dactylonectria macrodidyma</name>
    <dbReference type="NCBI Taxonomy" id="307937"/>
    <lineage>
        <taxon>Eukaryota</taxon>
        <taxon>Fungi</taxon>
        <taxon>Dikarya</taxon>
        <taxon>Ascomycota</taxon>
        <taxon>Pezizomycotina</taxon>
        <taxon>Sordariomycetes</taxon>
        <taxon>Hypocreomycetidae</taxon>
        <taxon>Hypocreales</taxon>
        <taxon>Nectriaceae</taxon>
        <taxon>Dactylonectria</taxon>
    </lineage>
</organism>
<comment type="similarity">
    <text evidence="4">Belongs to the FMN-dependent alpha-hydroxy acid dehydrogenase family.</text>
</comment>
<keyword evidence="8" id="KW-0288">FMN</keyword>
<sequence length="373" mass="41008">MANRGLPLCPHNEIFCIHDLKEKGSKKLPRIYQEYYNHGSMDMLTLRDNETAFDRFKIRPRILRDVSNIDPSTTVCGRKVAFPFGFSPAAAHKIAHVDGEVGTSRAAAAQNIPMGLSAYATTSLEDVISVGRDNPYFMQINFLMDKKLMKSLLHRAEVAGYHAVILTVDAPMYGIRLNEGRNNFGMPDGIEYPNLAPGMDMSSLAKENDPLAYDPSVTWENAVRFMRESTKLPIWIKGVYTPEDVELAIEHGLDGVIISNHGGRQLDSVPATIDALRECAPVAKGRIPIAIDGGIRRGTDIFKAVALGADLCFAGRIPIWGLAWNGTDGVELSIKLLYREFEKTMGLAGVSKVDEISPAHLSVFDHKGALAKL</sequence>
<dbReference type="AlphaFoldDB" id="A0A9P9JQ11"/>
<dbReference type="Gene3D" id="3.20.20.70">
    <property type="entry name" value="Aldolase class I"/>
    <property type="match status" value="1"/>
</dbReference>
<feature type="binding site" evidence="8">
    <location>
        <begin position="315"/>
        <end position="316"/>
    </location>
    <ligand>
        <name>FMN</name>
        <dbReference type="ChEBI" id="CHEBI:58210"/>
    </ligand>
</feature>
<feature type="active site" description="Proton acceptor" evidence="7">
    <location>
        <position position="261"/>
    </location>
</feature>
<evidence type="ECO:0000256" key="1">
    <source>
        <dbReference type="ARBA" id="ARBA00001917"/>
    </source>
</evidence>
<feature type="binding site" evidence="8">
    <location>
        <begin position="292"/>
        <end position="296"/>
    </location>
    <ligand>
        <name>FMN</name>
        <dbReference type="ChEBI" id="CHEBI:58210"/>
    </ligand>
</feature>
<dbReference type="PIRSF" id="PIRSF000138">
    <property type="entry name" value="Al-hdrx_acd_dh"/>
    <property type="match status" value="1"/>
</dbReference>
<dbReference type="PROSITE" id="PS51349">
    <property type="entry name" value="FMN_HYDROXY_ACID_DH_2"/>
    <property type="match status" value="1"/>
</dbReference>
<feature type="binding site" evidence="8">
    <location>
        <position position="139"/>
    </location>
    <ligand>
        <name>FMN</name>
        <dbReference type="ChEBI" id="CHEBI:58210"/>
    </ligand>
</feature>
<feature type="binding site" evidence="8">
    <location>
        <position position="264"/>
    </location>
    <ligand>
        <name>glyoxylate</name>
        <dbReference type="ChEBI" id="CHEBI:36655"/>
    </ligand>
</feature>
<dbReference type="OrthoDB" id="1925334at2759"/>
<gene>
    <name evidence="10" type="ORF">EDB81DRAFT_709865</name>
</gene>
<comment type="cofactor">
    <cofactor evidence="1">
        <name>FMN</name>
        <dbReference type="ChEBI" id="CHEBI:58210"/>
    </cofactor>
</comment>
<dbReference type="EMBL" id="JAGMUV010000002">
    <property type="protein sequence ID" value="KAH7171230.1"/>
    <property type="molecule type" value="Genomic_DNA"/>
</dbReference>
<evidence type="ECO:0000259" key="9">
    <source>
        <dbReference type="PROSITE" id="PS51349"/>
    </source>
</evidence>
<evidence type="ECO:0000256" key="3">
    <source>
        <dbReference type="ARBA" id="ARBA00023002"/>
    </source>
</evidence>
<evidence type="ECO:0000256" key="2">
    <source>
        <dbReference type="ARBA" id="ARBA00004685"/>
    </source>
</evidence>
<feature type="binding site" evidence="8">
    <location>
        <position position="261"/>
    </location>
    <ligand>
        <name>glyoxylate</name>
        <dbReference type="ChEBI" id="CHEBI:36655"/>
    </ligand>
</feature>